<dbReference type="PROSITE" id="PS50977">
    <property type="entry name" value="HTH_TETR_2"/>
    <property type="match status" value="1"/>
</dbReference>
<dbReference type="RefSeq" id="WP_132879292.1">
    <property type="nucleotide sequence ID" value="NZ_SLXQ01000012.1"/>
</dbReference>
<dbReference type="InterPro" id="IPR041583">
    <property type="entry name" value="TetR_C_31"/>
</dbReference>
<dbReference type="InterPro" id="IPR036271">
    <property type="entry name" value="Tet_transcr_reg_TetR-rel_C_sf"/>
</dbReference>
<dbReference type="Pfam" id="PF17940">
    <property type="entry name" value="TetR_C_31"/>
    <property type="match status" value="1"/>
</dbReference>
<protein>
    <submittedName>
        <fullName evidence="5">TetR family transcriptional regulator</fullName>
    </submittedName>
</protein>
<feature type="domain" description="HTH tetR-type" evidence="4">
    <location>
        <begin position="17"/>
        <end position="77"/>
    </location>
</feature>
<dbReference type="EMBL" id="SLXQ01000012">
    <property type="protein sequence ID" value="TCP47333.1"/>
    <property type="molecule type" value="Genomic_DNA"/>
</dbReference>
<evidence type="ECO:0000256" key="2">
    <source>
        <dbReference type="PROSITE-ProRule" id="PRU00335"/>
    </source>
</evidence>
<comment type="caution">
    <text evidence="5">The sequence shown here is derived from an EMBL/GenBank/DDBJ whole genome shotgun (WGS) entry which is preliminary data.</text>
</comment>
<evidence type="ECO:0000259" key="4">
    <source>
        <dbReference type="PROSITE" id="PS50977"/>
    </source>
</evidence>
<dbReference type="SUPFAM" id="SSF48498">
    <property type="entry name" value="Tetracyclin repressor-like, C-terminal domain"/>
    <property type="match status" value="1"/>
</dbReference>
<dbReference type="InterPro" id="IPR001647">
    <property type="entry name" value="HTH_TetR"/>
</dbReference>
<evidence type="ECO:0000256" key="3">
    <source>
        <dbReference type="SAM" id="MobiDB-lite"/>
    </source>
</evidence>
<gene>
    <name evidence="5" type="ORF">EV191_112129</name>
</gene>
<dbReference type="Gene3D" id="1.10.357.10">
    <property type="entry name" value="Tetracycline Repressor, domain 2"/>
    <property type="match status" value="1"/>
</dbReference>
<dbReference type="SUPFAM" id="SSF46689">
    <property type="entry name" value="Homeodomain-like"/>
    <property type="match status" value="1"/>
</dbReference>
<evidence type="ECO:0000313" key="6">
    <source>
        <dbReference type="Proteomes" id="UP000294911"/>
    </source>
</evidence>
<proteinExistence type="predicted"/>
<feature type="DNA-binding region" description="H-T-H motif" evidence="2">
    <location>
        <begin position="40"/>
        <end position="59"/>
    </location>
</feature>
<dbReference type="GO" id="GO:0003677">
    <property type="term" value="F:DNA binding"/>
    <property type="evidence" value="ECO:0007669"/>
    <property type="project" value="UniProtKB-UniRule"/>
</dbReference>
<feature type="compositionally biased region" description="Polar residues" evidence="3">
    <location>
        <begin position="1"/>
        <end position="14"/>
    </location>
</feature>
<dbReference type="Proteomes" id="UP000294911">
    <property type="component" value="Unassembled WGS sequence"/>
</dbReference>
<evidence type="ECO:0000313" key="5">
    <source>
        <dbReference type="EMBL" id="TCP47333.1"/>
    </source>
</evidence>
<dbReference type="OrthoDB" id="6929199at2"/>
<dbReference type="InterPro" id="IPR009057">
    <property type="entry name" value="Homeodomain-like_sf"/>
</dbReference>
<keyword evidence="6" id="KW-1185">Reference proteome</keyword>
<sequence length="223" mass="24794">MATTRTGGRGSTQARSREKRERLLRAASELVTEGGTRALTHRAVSARAGLPPAAAGYYFRTQWDLRAETLRHNIAERIEAVREVLQRAAAAASDPVELSRNVAEGLVAIPSDVMKVRYEFYVEASRDAALREVVSEAARSLDAVAVPLLRSLGIADPDEAARSFFAVGDGFAFHRLIAPRDQNEEIEQLQKALLGVFHVYTSDRPTFEAELRMRDFTRIDQQR</sequence>
<dbReference type="AlphaFoldDB" id="A0A4R2QE14"/>
<reference evidence="5 6" key="1">
    <citation type="submission" date="2019-03" db="EMBL/GenBank/DDBJ databases">
        <title>Genomic Encyclopedia of Type Strains, Phase IV (KMG-IV): sequencing the most valuable type-strain genomes for metagenomic binning, comparative biology and taxonomic classification.</title>
        <authorList>
            <person name="Goeker M."/>
        </authorList>
    </citation>
    <scope>NUCLEOTIDE SEQUENCE [LARGE SCALE GENOMIC DNA]</scope>
    <source>
        <strain evidence="5 6">DSM 45765</strain>
    </source>
</reference>
<accession>A0A4R2QE14</accession>
<evidence type="ECO:0000256" key="1">
    <source>
        <dbReference type="ARBA" id="ARBA00023125"/>
    </source>
</evidence>
<keyword evidence="1 2" id="KW-0238">DNA-binding</keyword>
<organism evidence="5 6">
    <name type="scientific">Tamaricihabitans halophyticus</name>
    <dbReference type="NCBI Taxonomy" id="1262583"/>
    <lineage>
        <taxon>Bacteria</taxon>
        <taxon>Bacillati</taxon>
        <taxon>Actinomycetota</taxon>
        <taxon>Actinomycetes</taxon>
        <taxon>Pseudonocardiales</taxon>
        <taxon>Pseudonocardiaceae</taxon>
        <taxon>Tamaricihabitans</taxon>
    </lineage>
</organism>
<name>A0A4R2QE14_9PSEU</name>
<feature type="region of interest" description="Disordered" evidence="3">
    <location>
        <begin position="1"/>
        <end position="20"/>
    </location>
</feature>